<protein>
    <submittedName>
        <fullName evidence="1">Uncharacterized protein</fullName>
    </submittedName>
</protein>
<dbReference type="RefSeq" id="XP_009550637.1">
    <property type="nucleotide sequence ID" value="XM_009552342.1"/>
</dbReference>
<accession>W4JW30</accession>
<dbReference type="Proteomes" id="UP000030671">
    <property type="component" value="Unassembled WGS sequence"/>
</dbReference>
<dbReference type="OrthoDB" id="3269179at2759"/>
<gene>
    <name evidence="1" type="ORF">HETIRDRAFT_421274</name>
</gene>
<dbReference type="KEGG" id="hir:HETIRDRAFT_421274"/>
<evidence type="ECO:0000313" key="2">
    <source>
        <dbReference type="Proteomes" id="UP000030671"/>
    </source>
</evidence>
<dbReference type="AlphaFoldDB" id="W4JW30"/>
<reference evidence="1 2" key="1">
    <citation type="journal article" date="2012" name="New Phytol.">
        <title>Insight into trade-off between wood decay and parasitism from the genome of a fungal forest pathogen.</title>
        <authorList>
            <person name="Olson A."/>
            <person name="Aerts A."/>
            <person name="Asiegbu F."/>
            <person name="Belbahri L."/>
            <person name="Bouzid O."/>
            <person name="Broberg A."/>
            <person name="Canback B."/>
            <person name="Coutinho P.M."/>
            <person name="Cullen D."/>
            <person name="Dalman K."/>
            <person name="Deflorio G."/>
            <person name="van Diepen L.T."/>
            <person name="Dunand C."/>
            <person name="Duplessis S."/>
            <person name="Durling M."/>
            <person name="Gonthier P."/>
            <person name="Grimwood J."/>
            <person name="Fossdal C.G."/>
            <person name="Hansson D."/>
            <person name="Henrissat B."/>
            <person name="Hietala A."/>
            <person name="Himmelstrand K."/>
            <person name="Hoffmeister D."/>
            <person name="Hogberg N."/>
            <person name="James T.Y."/>
            <person name="Karlsson M."/>
            <person name="Kohler A."/>
            <person name="Kues U."/>
            <person name="Lee Y.H."/>
            <person name="Lin Y.C."/>
            <person name="Lind M."/>
            <person name="Lindquist E."/>
            <person name="Lombard V."/>
            <person name="Lucas S."/>
            <person name="Lunden K."/>
            <person name="Morin E."/>
            <person name="Murat C."/>
            <person name="Park J."/>
            <person name="Raffaello T."/>
            <person name="Rouze P."/>
            <person name="Salamov A."/>
            <person name="Schmutz J."/>
            <person name="Solheim H."/>
            <person name="Stahlberg J."/>
            <person name="Velez H."/>
            <person name="de Vries R.P."/>
            <person name="Wiebenga A."/>
            <person name="Woodward S."/>
            <person name="Yakovlev I."/>
            <person name="Garbelotto M."/>
            <person name="Martin F."/>
            <person name="Grigoriev I.V."/>
            <person name="Stenlid J."/>
        </authorList>
    </citation>
    <scope>NUCLEOTIDE SEQUENCE [LARGE SCALE GENOMIC DNA]</scope>
    <source>
        <strain evidence="1 2">TC 32-1</strain>
    </source>
</reference>
<keyword evidence="2" id="KW-1185">Reference proteome</keyword>
<name>W4JW30_HETIT</name>
<evidence type="ECO:0000313" key="1">
    <source>
        <dbReference type="EMBL" id="ETW77091.1"/>
    </source>
</evidence>
<dbReference type="InParanoid" id="W4JW30"/>
<organism evidence="1 2">
    <name type="scientific">Heterobasidion irregulare (strain TC 32-1)</name>
    <dbReference type="NCBI Taxonomy" id="747525"/>
    <lineage>
        <taxon>Eukaryota</taxon>
        <taxon>Fungi</taxon>
        <taxon>Dikarya</taxon>
        <taxon>Basidiomycota</taxon>
        <taxon>Agaricomycotina</taxon>
        <taxon>Agaricomycetes</taxon>
        <taxon>Russulales</taxon>
        <taxon>Bondarzewiaceae</taxon>
        <taxon>Heterobasidion</taxon>
        <taxon>Heterobasidion annosum species complex</taxon>
    </lineage>
</organism>
<sequence length="185" mass="20014">MENSMAYCLLMENGRKLRSLTQAVLQCEMNLSPLRRDKRIGGISESIATLCPSILDGRSHSITKTILEGTSAHVGFRLAVKVDNPPEPANLLSSAKAALSNMKSPASPIALAIGASTSALEPVKDFVDNWTALLSQVQTFCELMDGIAEVHPYAKMAWSVISIPQKVFHLDLDDVSRDADQISCS</sequence>
<proteinExistence type="predicted"/>
<dbReference type="GeneID" id="20673716"/>
<dbReference type="EMBL" id="KI925463">
    <property type="protein sequence ID" value="ETW77091.1"/>
    <property type="molecule type" value="Genomic_DNA"/>
</dbReference>
<dbReference type="HOGENOM" id="CLU_1461503_0_0_1"/>